<protein>
    <recommendedName>
        <fullName evidence="7">Rhodopsin domain-containing protein</fullName>
    </recommendedName>
</protein>
<feature type="domain" description="Rhodopsin" evidence="7">
    <location>
        <begin position="33"/>
        <end position="218"/>
    </location>
</feature>
<dbReference type="EMBL" id="CM003100">
    <property type="protein sequence ID" value="KUI67900.1"/>
    <property type="molecule type" value="Genomic_DNA"/>
</dbReference>
<comment type="subcellular location">
    <subcellularLocation>
        <location evidence="1">Membrane</location>
        <topology evidence="1">Multi-pass membrane protein</topology>
    </subcellularLocation>
</comment>
<gene>
    <name evidence="8" type="ORF">VM1G_03124</name>
</gene>
<dbReference type="InterPro" id="IPR052337">
    <property type="entry name" value="SAT4-like"/>
</dbReference>
<dbReference type="InterPro" id="IPR049326">
    <property type="entry name" value="Rhodopsin_dom_fungi"/>
</dbReference>
<dbReference type="OrthoDB" id="5393606at2759"/>
<keyword evidence="9" id="KW-1185">Reference proteome</keyword>
<feature type="transmembrane region" description="Helical" evidence="6">
    <location>
        <begin position="173"/>
        <end position="196"/>
    </location>
</feature>
<evidence type="ECO:0000313" key="9">
    <source>
        <dbReference type="Proteomes" id="UP000078559"/>
    </source>
</evidence>
<evidence type="ECO:0000256" key="2">
    <source>
        <dbReference type="ARBA" id="ARBA00022692"/>
    </source>
</evidence>
<evidence type="ECO:0000256" key="5">
    <source>
        <dbReference type="ARBA" id="ARBA00038359"/>
    </source>
</evidence>
<dbReference type="PANTHER" id="PTHR33048">
    <property type="entry name" value="PTH11-LIKE INTEGRAL MEMBRANE PROTEIN (AFU_ORTHOLOGUE AFUA_5G11245)"/>
    <property type="match status" value="1"/>
</dbReference>
<dbReference type="Proteomes" id="UP000078559">
    <property type="component" value="Chromosome 3"/>
</dbReference>
<feature type="transmembrane region" description="Helical" evidence="6">
    <location>
        <begin position="12"/>
        <end position="31"/>
    </location>
</feature>
<dbReference type="Pfam" id="PF20684">
    <property type="entry name" value="Fung_rhodopsin"/>
    <property type="match status" value="1"/>
</dbReference>
<evidence type="ECO:0000256" key="1">
    <source>
        <dbReference type="ARBA" id="ARBA00004141"/>
    </source>
</evidence>
<organism evidence="8 9">
    <name type="scientific">Cytospora mali</name>
    <name type="common">Apple Valsa canker fungus</name>
    <name type="synonym">Valsa mali</name>
    <dbReference type="NCBI Taxonomy" id="578113"/>
    <lineage>
        <taxon>Eukaryota</taxon>
        <taxon>Fungi</taxon>
        <taxon>Dikarya</taxon>
        <taxon>Ascomycota</taxon>
        <taxon>Pezizomycotina</taxon>
        <taxon>Sordariomycetes</taxon>
        <taxon>Sordariomycetidae</taxon>
        <taxon>Diaporthales</taxon>
        <taxon>Cytosporaceae</taxon>
        <taxon>Cytospora</taxon>
    </lineage>
</organism>
<accession>A0A194VVQ8</accession>
<comment type="similarity">
    <text evidence="5">Belongs to the SAT4 family.</text>
</comment>
<evidence type="ECO:0000259" key="7">
    <source>
        <dbReference type="Pfam" id="PF20684"/>
    </source>
</evidence>
<evidence type="ECO:0000313" key="8">
    <source>
        <dbReference type="EMBL" id="KUI67900.1"/>
    </source>
</evidence>
<keyword evidence="4 6" id="KW-0472">Membrane</keyword>
<reference evidence="8" key="1">
    <citation type="submission" date="2014-12" db="EMBL/GenBank/DDBJ databases">
        <title>Genome Sequence of Valsa Canker Pathogens Uncovers a Specific Adaption of Colonization on Woody Bark.</title>
        <authorList>
            <person name="Yin Z."/>
            <person name="Liu H."/>
            <person name="Gao X."/>
            <person name="Li Z."/>
            <person name="Song N."/>
            <person name="Ke X."/>
            <person name="Dai Q."/>
            <person name="Wu Y."/>
            <person name="Sun Y."/>
            <person name="Xu J.-R."/>
            <person name="Kang Z.K."/>
            <person name="Wang L."/>
            <person name="Huang L."/>
        </authorList>
    </citation>
    <scope>NUCLEOTIDE SEQUENCE [LARGE SCALE GENOMIC DNA]</scope>
    <source>
        <strain evidence="8">03-8</strain>
    </source>
</reference>
<evidence type="ECO:0000256" key="3">
    <source>
        <dbReference type="ARBA" id="ARBA00022989"/>
    </source>
</evidence>
<proteinExistence type="inferred from homology"/>
<keyword evidence="3 6" id="KW-1133">Transmembrane helix</keyword>
<feature type="transmembrane region" description="Helical" evidence="6">
    <location>
        <begin position="130"/>
        <end position="153"/>
    </location>
</feature>
<feature type="transmembrane region" description="Helical" evidence="6">
    <location>
        <begin position="89"/>
        <end position="110"/>
    </location>
</feature>
<name>A0A194VVQ8_CYTMA</name>
<dbReference type="PANTHER" id="PTHR33048:SF157">
    <property type="entry name" value="INTEGRAL MEMBRANE PROTEIN"/>
    <property type="match status" value="1"/>
</dbReference>
<evidence type="ECO:0000256" key="6">
    <source>
        <dbReference type="SAM" id="Phobius"/>
    </source>
</evidence>
<keyword evidence="2 6" id="KW-0812">Transmembrane</keyword>
<feature type="transmembrane region" description="Helical" evidence="6">
    <location>
        <begin position="43"/>
        <end position="63"/>
    </location>
</feature>
<evidence type="ECO:0000256" key="4">
    <source>
        <dbReference type="ARBA" id="ARBA00023136"/>
    </source>
</evidence>
<dbReference type="AlphaFoldDB" id="A0A194VVQ8"/>
<sequence>MAYFDAGSETAIGVIFPVLAIASLIARAYSWKRYSPGIEIDDILVIPAFLLTIATGIAMVVGAQKHIIGGHSLPEITAAEQHALGKFEIVYWMVGTVTIGFVKLTILFLFRRIFKGRSSRTAFDYANWTLIILVILWVVAFLFALAFSCGRYLSRAWASLWSLRHECVDTFALLAACAIFSWVMDLAILIEPLLVIQTLNMNHRRKLQASLVFLCSILAPENDYFDSDQNPRDFALDHESSCYTLPIGRPGGYEPPLE</sequence>
<dbReference type="GO" id="GO:0016020">
    <property type="term" value="C:membrane"/>
    <property type="evidence" value="ECO:0007669"/>
    <property type="project" value="UniProtKB-SubCell"/>
</dbReference>